<dbReference type="PANTHER" id="PTHR34135">
    <property type="entry name" value="LYSOZYME"/>
    <property type="match status" value="1"/>
</dbReference>
<dbReference type="SUPFAM" id="SSF51445">
    <property type="entry name" value="(Trans)glycosidases"/>
    <property type="match status" value="1"/>
</dbReference>
<feature type="signal peptide" evidence="4">
    <location>
        <begin position="1"/>
        <end position="29"/>
    </location>
</feature>
<dbReference type="PROSITE" id="PS51904">
    <property type="entry name" value="GLYCOSYL_HYDROL_F25_2"/>
    <property type="match status" value="1"/>
</dbReference>
<keyword evidence="6" id="KW-1185">Reference proteome</keyword>
<evidence type="ECO:0000256" key="4">
    <source>
        <dbReference type="SAM" id="SignalP"/>
    </source>
</evidence>
<proteinExistence type="inferred from homology"/>
<keyword evidence="4" id="KW-0732">Signal</keyword>
<name>A0A1N7IU19_9CORY</name>
<protein>
    <submittedName>
        <fullName evidence="5">Lyzozyme M1 (1,4-beta-N-acetylmuramidase), GH25 family</fullName>
    </submittedName>
</protein>
<dbReference type="EMBL" id="FTOF01000002">
    <property type="protein sequence ID" value="SIS40461.1"/>
    <property type="molecule type" value="Genomic_DNA"/>
</dbReference>
<keyword evidence="3" id="KW-0326">Glycosidase</keyword>
<dbReference type="OrthoDB" id="287365at2"/>
<accession>A0A1N7IU19</accession>
<keyword evidence="2" id="KW-0378">Hydrolase</keyword>
<reference evidence="6" key="1">
    <citation type="submission" date="2017-01" db="EMBL/GenBank/DDBJ databases">
        <authorList>
            <person name="Varghese N."/>
            <person name="Submissions S."/>
        </authorList>
    </citation>
    <scope>NUCLEOTIDE SEQUENCE [LARGE SCALE GENOMIC DNA]</scope>
    <source>
        <strain evidence="6">DSM 44531</strain>
    </source>
</reference>
<dbReference type="GO" id="GO:0016998">
    <property type="term" value="P:cell wall macromolecule catabolic process"/>
    <property type="evidence" value="ECO:0007669"/>
    <property type="project" value="InterPro"/>
</dbReference>
<dbReference type="InterPro" id="IPR017853">
    <property type="entry name" value="GH"/>
</dbReference>
<dbReference type="Pfam" id="PF01183">
    <property type="entry name" value="Glyco_hydro_25"/>
    <property type="match status" value="1"/>
</dbReference>
<dbReference type="RefSeq" id="WP_076598401.1">
    <property type="nucleotide sequence ID" value="NZ_CP046976.1"/>
</dbReference>
<comment type="similarity">
    <text evidence="1">Belongs to the glycosyl hydrolase 25 family.</text>
</comment>
<evidence type="ECO:0000256" key="1">
    <source>
        <dbReference type="ARBA" id="ARBA00010646"/>
    </source>
</evidence>
<evidence type="ECO:0000256" key="2">
    <source>
        <dbReference type="ARBA" id="ARBA00022801"/>
    </source>
</evidence>
<dbReference type="GO" id="GO:0009253">
    <property type="term" value="P:peptidoglycan catabolic process"/>
    <property type="evidence" value="ECO:0007669"/>
    <property type="project" value="InterPro"/>
</dbReference>
<dbReference type="InterPro" id="IPR018077">
    <property type="entry name" value="Glyco_hydro_fam25_subgr"/>
</dbReference>
<gene>
    <name evidence="5" type="ORF">SAMN05444817_10243</name>
</gene>
<dbReference type="Gene3D" id="3.20.20.80">
    <property type="entry name" value="Glycosidases"/>
    <property type="match status" value="1"/>
</dbReference>
<evidence type="ECO:0000313" key="5">
    <source>
        <dbReference type="EMBL" id="SIS40461.1"/>
    </source>
</evidence>
<sequence length="363" mass="38722">MIRSLRPAALFASAAIAFGGIMAAGTVNADSRADWVNGVDVSHHQDTGGNAIEWNSVRDDNHRFAIIKATEGTDYTDDAYAKFAQGALDAGMTVGAYHYARPGNDPVAQADNFANVLNTGPATTLPPVLDLEVDEGLSPEELRDWTRTFLTELENKTGRRPMVYTYRYFWLEQMGNTGEFADYPLWLAAYQNKAPGPVGGWDTVDIWQRSESGRVAGINTPVDLNLFNGNQGQWGRFVAGDHNATGGLLEQFQDNEIESGISDSLAVLEQSNSALAAAILGLASGLLAPEQVESAAQTFGFDAGDAHNIADTARTQVENGTLPIDDLNNMMVGDDYSVGDLLILLDNAGKQGGDAEAGAGSSE</sequence>
<dbReference type="InterPro" id="IPR002053">
    <property type="entry name" value="Glyco_hydro_25"/>
</dbReference>
<dbReference type="GO" id="GO:0003796">
    <property type="term" value="F:lysozyme activity"/>
    <property type="evidence" value="ECO:0007669"/>
    <property type="project" value="InterPro"/>
</dbReference>
<evidence type="ECO:0000256" key="3">
    <source>
        <dbReference type="ARBA" id="ARBA00023295"/>
    </source>
</evidence>
<dbReference type="Proteomes" id="UP000186292">
    <property type="component" value="Unassembled WGS sequence"/>
</dbReference>
<dbReference type="PANTHER" id="PTHR34135:SF2">
    <property type="entry name" value="LYSOZYME"/>
    <property type="match status" value="1"/>
</dbReference>
<dbReference type="GO" id="GO:0016052">
    <property type="term" value="P:carbohydrate catabolic process"/>
    <property type="evidence" value="ECO:0007669"/>
    <property type="project" value="TreeGrafter"/>
</dbReference>
<dbReference type="SMART" id="SM00641">
    <property type="entry name" value="Glyco_25"/>
    <property type="match status" value="1"/>
</dbReference>
<organism evidence="5 6">
    <name type="scientific">Corynebacterium appendicis CIP 107643</name>
    <dbReference type="NCBI Taxonomy" id="1161099"/>
    <lineage>
        <taxon>Bacteria</taxon>
        <taxon>Bacillati</taxon>
        <taxon>Actinomycetota</taxon>
        <taxon>Actinomycetes</taxon>
        <taxon>Mycobacteriales</taxon>
        <taxon>Corynebacteriaceae</taxon>
        <taxon>Corynebacterium</taxon>
    </lineage>
</organism>
<dbReference type="STRING" id="1161099.SAMN05444817_10243"/>
<dbReference type="CDD" id="cd00599">
    <property type="entry name" value="GH25_muramidase"/>
    <property type="match status" value="1"/>
</dbReference>
<evidence type="ECO:0000313" key="6">
    <source>
        <dbReference type="Proteomes" id="UP000186292"/>
    </source>
</evidence>
<dbReference type="AlphaFoldDB" id="A0A1N7IU19"/>
<feature type="chain" id="PRO_5012184831" evidence="4">
    <location>
        <begin position="30"/>
        <end position="363"/>
    </location>
</feature>